<evidence type="ECO:0000313" key="2">
    <source>
        <dbReference type="EMBL" id="MED6203012.1"/>
    </source>
</evidence>
<dbReference type="Proteomes" id="UP001341840">
    <property type="component" value="Unassembled WGS sequence"/>
</dbReference>
<evidence type="ECO:0000313" key="3">
    <source>
        <dbReference type="Proteomes" id="UP001341840"/>
    </source>
</evidence>
<feature type="compositionally biased region" description="Basic residues" evidence="1">
    <location>
        <begin position="1"/>
        <end position="11"/>
    </location>
</feature>
<feature type="region of interest" description="Disordered" evidence="1">
    <location>
        <begin position="1"/>
        <end position="25"/>
    </location>
</feature>
<evidence type="ECO:0000256" key="1">
    <source>
        <dbReference type="SAM" id="MobiDB-lite"/>
    </source>
</evidence>
<reference evidence="2 3" key="1">
    <citation type="journal article" date="2023" name="Plants (Basel)">
        <title>Bridging the Gap: Combining Genomics and Transcriptomics Approaches to Understand Stylosanthes scabra, an Orphan Legume from the Brazilian Caatinga.</title>
        <authorList>
            <person name="Ferreira-Neto J.R.C."/>
            <person name="da Silva M.D."/>
            <person name="Binneck E."/>
            <person name="de Melo N.F."/>
            <person name="da Silva R.H."/>
            <person name="de Melo A.L.T.M."/>
            <person name="Pandolfi V."/>
            <person name="Bustamante F.O."/>
            <person name="Brasileiro-Vidal A.C."/>
            <person name="Benko-Iseppon A.M."/>
        </authorList>
    </citation>
    <scope>NUCLEOTIDE SEQUENCE [LARGE SCALE GENOMIC DNA]</scope>
    <source>
        <tissue evidence="2">Leaves</tissue>
    </source>
</reference>
<dbReference type="EMBL" id="JASCZI010218435">
    <property type="protein sequence ID" value="MED6203012.1"/>
    <property type="molecule type" value="Genomic_DNA"/>
</dbReference>
<sequence>MGRTKSTAKRARQGEMQVEPPPQGHPMAKFFTNLADFNNYIMNFAPRKEITPRSHNHGVVMNDDLVIMSALCSDVKINWSYFIAHHMAKLKDGPTTSGLG</sequence>
<proteinExistence type="predicted"/>
<protein>
    <submittedName>
        <fullName evidence="2">Uncharacterized protein</fullName>
    </submittedName>
</protein>
<name>A0ABU6XXC4_9FABA</name>
<gene>
    <name evidence="2" type="ORF">PIB30_111323</name>
</gene>
<comment type="caution">
    <text evidence="2">The sequence shown here is derived from an EMBL/GenBank/DDBJ whole genome shotgun (WGS) entry which is preliminary data.</text>
</comment>
<accession>A0ABU6XXC4</accession>
<keyword evidence="3" id="KW-1185">Reference proteome</keyword>
<organism evidence="2 3">
    <name type="scientific">Stylosanthes scabra</name>
    <dbReference type="NCBI Taxonomy" id="79078"/>
    <lineage>
        <taxon>Eukaryota</taxon>
        <taxon>Viridiplantae</taxon>
        <taxon>Streptophyta</taxon>
        <taxon>Embryophyta</taxon>
        <taxon>Tracheophyta</taxon>
        <taxon>Spermatophyta</taxon>
        <taxon>Magnoliopsida</taxon>
        <taxon>eudicotyledons</taxon>
        <taxon>Gunneridae</taxon>
        <taxon>Pentapetalae</taxon>
        <taxon>rosids</taxon>
        <taxon>fabids</taxon>
        <taxon>Fabales</taxon>
        <taxon>Fabaceae</taxon>
        <taxon>Papilionoideae</taxon>
        <taxon>50 kb inversion clade</taxon>
        <taxon>dalbergioids sensu lato</taxon>
        <taxon>Dalbergieae</taxon>
        <taxon>Pterocarpus clade</taxon>
        <taxon>Stylosanthes</taxon>
    </lineage>
</organism>
<feature type="non-terminal residue" evidence="2">
    <location>
        <position position="100"/>
    </location>
</feature>